<evidence type="ECO:0000313" key="9">
    <source>
        <dbReference type="EMBL" id="KAE9187308.1"/>
    </source>
</evidence>
<evidence type="ECO:0000313" key="21">
    <source>
        <dbReference type="Proteomes" id="UP000488956"/>
    </source>
</evidence>
<feature type="chain" id="PRO_5036165858" evidence="1">
    <location>
        <begin position="21"/>
        <end position="58"/>
    </location>
</feature>
<evidence type="ECO:0000313" key="11">
    <source>
        <dbReference type="EMBL" id="KAE9295238.1"/>
    </source>
</evidence>
<dbReference type="Proteomes" id="UP000460718">
    <property type="component" value="Unassembled WGS sequence"/>
</dbReference>
<keyword evidence="13" id="KW-1185">Reference proteome</keyword>
<dbReference type="Proteomes" id="UP000437068">
    <property type="component" value="Unassembled WGS sequence"/>
</dbReference>
<keyword evidence="1" id="KW-0732">Signal</keyword>
<gene>
    <name evidence="10" type="ORF">PF001_g23982</name>
    <name evidence="9" type="ORF">PF002_g25630</name>
    <name evidence="8" type="ORF">PF004_g23685</name>
    <name evidence="7" type="ORF">PF005_g24785</name>
    <name evidence="6" type="ORF">PF006_g24052</name>
    <name evidence="5" type="ORF">PF007_g24785</name>
    <name evidence="11" type="ORF">PF008_g24320</name>
    <name evidence="2" type="ORF">PF009_g25561</name>
    <name evidence="4" type="ORF">PF010_g24259</name>
    <name evidence="3" type="ORF">PF011_g23516</name>
</gene>
<dbReference type="EMBL" id="QXGF01002559">
    <property type="protein sequence ID" value="KAE8924203.1"/>
    <property type="molecule type" value="Genomic_DNA"/>
</dbReference>
<dbReference type="EMBL" id="QXFW01002522">
    <property type="protein sequence ID" value="KAE8977771.1"/>
    <property type="molecule type" value="Genomic_DNA"/>
</dbReference>
<comment type="caution">
    <text evidence="6">The sequence shown here is derived from an EMBL/GenBank/DDBJ whole genome shotgun (WGS) entry which is preliminary data.</text>
</comment>
<dbReference type="Proteomes" id="UP000441208">
    <property type="component" value="Unassembled WGS sequence"/>
</dbReference>
<evidence type="ECO:0000313" key="17">
    <source>
        <dbReference type="Proteomes" id="UP000441208"/>
    </source>
</evidence>
<evidence type="ECO:0000313" key="4">
    <source>
        <dbReference type="EMBL" id="KAE9075547.1"/>
    </source>
</evidence>
<evidence type="ECO:0000313" key="14">
    <source>
        <dbReference type="Proteomes" id="UP000437068"/>
    </source>
</evidence>
<dbReference type="Proteomes" id="UP000440732">
    <property type="component" value="Unassembled WGS sequence"/>
</dbReference>
<dbReference type="EMBL" id="QXGE01002546">
    <property type="protein sequence ID" value="KAE9280979.1"/>
    <property type="molecule type" value="Genomic_DNA"/>
</dbReference>
<evidence type="ECO:0000313" key="20">
    <source>
        <dbReference type="Proteomes" id="UP000486351"/>
    </source>
</evidence>
<dbReference type="Proteomes" id="UP000440367">
    <property type="component" value="Unassembled WGS sequence"/>
</dbReference>
<evidence type="ECO:0000313" key="8">
    <source>
        <dbReference type="EMBL" id="KAE9184361.1"/>
    </source>
</evidence>
<protein>
    <submittedName>
        <fullName evidence="6">Uncharacterized protein</fullName>
    </submittedName>
</protein>
<name>A0A6A3RDU8_9STRA</name>
<evidence type="ECO:0000313" key="18">
    <source>
        <dbReference type="Proteomes" id="UP000460718"/>
    </source>
</evidence>
<dbReference type="EMBL" id="QXFX01002588">
    <property type="protein sequence ID" value="KAE9075547.1"/>
    <property type="molecule type" value="Genomic_DNA"/>
</dbReference>
<evidence type="ECO:0000313" key="7">
    <source>
        <dbReference type="EMBL" id="KAE9176756.1"/>
    </source>
</evidence>
<evidence type="ECO:0000313" key="3">
    <source>
        <dbReference type="EMBL" id="KAE8977771.1"/>
    </source>
</evidence>
<evidence type="ECO:0000313" key="15">
    <source>
        <dbReference type="Proteomes" id="UP000440367"/>
    </source>
</evidence>
<dbReference type="Proteomes" id="UP000488956">
    <property type="component" value="Unassembled WGS sequence"/>
</dbReference>
<dbReference type="EMBL" id="QXGB01002570">
    <property type="protein sequence ID" value="KAE9176756.1"/>
    <property type="molecule type" value="Genomic_DNA"/>
</dbReference>
<dbReference type="EMBL" id="QXGD01002540">
    <property type="protein sequence ID" value="KAE9187308.1"/>
    <property type="molecule type" value="Genomic_DNA"/>
</dbReference>
<dbReference type="Proteomes" id="UP000433483">
    <property type="component" value="Unassembled WGS sequence"/>
</dbReference>
<organism evidence="6 16">
    <name type="scientific">Phytophthora fragariae</name>
    <dbReference type="NCBI Taxonomy" id="53985"/>
    <lineage>
        <taxon>Eukaryota</taxon>
        <taxon>Sar</taxon>
        <taxon>Stramenopiles</taxon>
        <taxon>Oomycota</taxon>
        <taxon>Peronosporomycetes</taxon>
        <taxon>Peronosporales</taxon>
        <taxon>Peronosporaceae</taxon>
        <taxon>Phytophthora</taxon>
    </lineage>
</organism>
<dbReference type="EMBL" id="QXGA01002578">
    <property type="protein sequence ID" value="KAE9095295.1"/>
    <property type="molecule type" value="Genomic_DNA"/>
</dbReference>
<evidence type="ECO:0000313" key="16">
    <source>
        <dbReference type="Proteomes" id="UP000440732"/>
    </source>
</evidence>
<evidence type="ECO:0000313" key="5">
    <source>
        <dbReference type="EMBL" id="KAE9076016.1"/>
    </source>
</evidence>
<evidence type="ECO:0000313" key="6">
    <source>
        <dbReference type="EMBL" id="KAE9095295.1"/>
    </source>
</evidence>
<dbReference type="Proteomes" id="UP000429523">
    <property type="component" value="Unassembled WGS sequence"/>
</dbReference>
<accession>A0A6A3RDU8</accession>
<dbReference type="EMBL" id="QXFY01002582">
    <property type="protein sequence ID" value="KAE9295238.1"/>
    <property type="molecule type" value="Genomic_DNA"/>
</dbReference>
<feature type="signal peptide" evidence="1">
    <location>
        <begin position="1"/>
        <end position="20"/>
    </location>
</feature>
<evidence type="ECO:0000256" key="1">
    <source>
        <dbReference type="SAM" id="SignalP"/>
    </source>
</evidence>
<dbReference type="EMBL" id="QXFZ01002548">
    <property type="protein sequence ID" value="KAE9076016.1"/>
    <property type="molecule type" value="Genomic_DNA"/>
</dbReference>
<dbReference type="Proteomes" id="UP000476176">
    <property type="component" value="Unassembled WGS sequence"/>
</dbReference>
<dbReference type="EMBL" id="QXGC01002573">
    <property type="protein sequence ID" value="KAE9184361.1"/>
    <property type="molecule type" value="Genomic_DNA"/>
</dbReference>
<sequence>MVPRTPSITVSFHIITCLAALRPMYVTSTGIHTSAYSVLRPSGRIVQISDLCRRSCHH</sequence>
<evidence type="ECO:0000313" key="2">
    <source>
        <dbReference type="EMBL" id="KAE8924203.1"/>
    </source>
</evidence>
<evidence type="ECO:0000313" key="10">
    <source>
        <dbReference type="EMBL" id="KAE9280979.1"/>
    </source>
</evidence>
<evidence type="ECO:0000313" key="12">
    <source>
        <dbReference type="Proteomes" id="UP000429523"/>
    </source>
</evidence>
<evidence type="ECO:0000313" key="19">
    <source>
        <dbReference type="Proteomes" id="UP000476176"/>
    </source>
</evidence>
<dbReference type="AlphaFoldDB" id="A0A6A3RDU8"/>
<proteinExistence type="predicted"/>
<dbReference type="Proteomes" id="UP000486351">
    <property type="component" value="Unassembled WGS sequence"/>
</dbReference>
<evidence type="ECO:0000313" key="13">
    <source>
        <dbReference type="Proteomes" id="UP000433483"/>
    </source>
</evidence>
<reference evidence="12 13" key="1">
    <citation type="submission" date="2018-08" db="EMBL/GenBank/DDBJ databases">
        <title>Genomic investigation of the strawberry pathogen Phytophthora fragariae indicates pathogenicity is determined by transcriptional variation in three key races.</title>
        <authorList>
            <person name="Adams T.M."/>
            <person name="Armitage A.D."/>
            <person name="Sobczyk M.K."/>
            <person name="Bates H.J."/>
            <person name="Dunwell J.M."/>
            <person name="Nellist C.F."/>
            <person name="Harrison R.J."/>
        </authorList>
    </citation>
    <scope>NUCLEOTIDE SEQUENCE [LARGE SCALE GENOMIC DNA]</scope>
    <source>
        <strain evidence="10 14">A4</strain>
        <strain evidence="9 15">BC-1</strain>
        <strain evidence="8 19">BC-23</strain>
        <strain evidence="7 13">NOV-27</strain>
        <strain evidence="6 16">NOV-5</strain>
        <strain evidence="5 17">NOV-71</strain>
        <strain evidence="11 20">NOV-77</strain>
        <strain evidence="2 12">NOV-9</strain>
        <strain evidence="4 21">ONT-3</strain>
        <strain evidence="3 18">SCRP245</strain>
    </source>
</reference>